<dbReference type="EMBL" id="JBBUTG010000002">
    <property type="protein sequence ID" value="MEK8029924.1"/>
    <property type="molecule type" value="Genomic_DNA"/>
</dbReference>
<dbReference type="CDD" id="cd14686">
    <property type="entry name" value="bZIP"/>
    <property type="match status" value="1"/>
</dbReference>
<feature type="signal peptide" evidence="2">
    <location>
        <begin position="1"/>
        <end position="45"/>
    </location>
</feature>
<organism evidence="5 6">
    <name type="scientific">Ideonella lacteola</name>
    <dbReference type="NCBI Taxonomy" id="2984193"/>
    <lineage>
        <taxon>Bacteria</taxon>
        <taxon>Pseudomonadati</taxon>
        <taxon>Pseudomonadota</taxon>
        <taxon>Betaproteobacteria</taxon>
        <taxon>Burkholderiales</taxon>
        <taxon>Sphaerotilaceae</taxon>
        <taxon>Ideonella</taxon>
    </lineage>
</organism>
<dbReference type="PANTHER" id="PTHR37944">
    <property type="entry name" value="PORIN B"/>
    <property type="match status" value="1"/>
</dbReference>
<accession>A0ABU9BLE7</accession>
<feature type="compositionally biased region" description="Low complexity" evidence="4">
    <location>
        <begin position="90"/>
        <end position="115"/>
    </location>
</feature>
<dbReference type="Gene3D" id="2.40.160.180">
    <property type="entry name" value="Carbohydrate-selective porin OprB"/>
    <property type="match status" value="1"/>
</dbReference>
<dbReference type="InterPro" id="IPR038673">
    <property type="entry name" value="OprB_sf"/>
</dbReference>
<evidence type="ECO:0000256" key="4">
    <source>
        <dbReference type="SAM" id="MobiDB-lite"/>
    </source>
</evidence>
<evidence type="ECO:0000313" key="5">
    <source>
        <dbReference type="EMBL" id="MEK8029924.1"/>
    </source>
</evidence>
<dbReference type="PANTHER" id="PTHR37944:SF1">
    <property type="entry name" value="PORIN B"/>
    <property type="match status" value="1"/>
</dbReference>
<evidence type="ECO:0000256" key="2">
    <source>
        <dbReference type="RuleBase" id="RU363072"/>
    </source>
</evidence>
<sequence length="530" mass="55882">MDHPFVTVPLQRRSAAARPGRPLQGGLATLAAALAAASLCQAAWAADKPAAKKAAPVTAEQMQQLIERLQQLEQRNAELEQQVKGLAAQQAARPTLAAPAPAAAGTTTTAASGTGTPAGGEWGQQRLVALEQQVKALVRPVQADADEGLSVEASLVAVGQQVGSKGSDSGQSQGRLNYRGDVEVGIPLGTLRSFGDARFSGFGHLRFGQGSGVSLRPTHTATVNSVPFEAGSGSDETYAIVAQAWGQLEWDLGAGRFNDLPSNRVELNLGKIDIFGFFDQNAVAGDEGAQFLNNVFVHNPLLDSGGDIAADAYGFAPGLRVAYIDEGEDRGWGWGASLGVFGSGGGANFSAAPRRPLVIGQVEFSPKQINGEPRGTYRFYAWTNGQTTDLSGESAQRHSGYGLSIDQKIGREWNLFVRWGQRTSGDGAFDKALTFGFEHGGRAWGRGSDAVGLAAGFVRTSSEWARATALDPNLVGFAADGNEQILEAYYRWKLSDHLELTPDLQWIRRAGGDGDAPAFMAVGLRAAVGF</sequence>
<evidence type="ECO:0000256" key="1">
    <source>
        <dbReference type="ARBA" id="ARBA00008769"/>
    </source>
</evidence>
<keyword evidence="2" id="KW-0732">Signal</keyword>
<dbReference type="InterPro" id="IPR052932">
    <property type="entry name" value="OprB_Porin"/>
</dbReference>
<keyword evidence="3" id="KW-0175">Coiled coil</keyword>
<dbReference type="Proteomes" id="UP001371218">
    <property type="component" value="Unassembled WGS sequence"/>
</dbReference>
<evidence type="ECO:0000313" key="6">
    <source>
        <dbReference type="Proteomes" id="UP001371218"/>
    </source>
</evidence>
<dbReference type="Pfam" id="PF04966">
    <property type="entry name" value="OprB"/>
    <property type="match status" value="1"/>
</dbReference>
<evidence type="ECO:0000256" key="3">
    <source>
        <dbReference type="SAM" id="Coils"/>
    </source>
</evidence>
<name>A0ABU9BLE7_9BURK</name>
<comment type="caution">
    <text evidence="5">The sequence shown here is derived from an EMBL/GenBank/DDBJ whole genome shotgun (WGS) entry which is preliminary data.</text>
</comment>
<feature type="chain" id="PRO_5044985557" evidence="2">
    <location>
        <begin position="46"/>
        <end position="530"/>
    </location>
</feature>
<reference evidence="5 6" key="1">
    <citation type="submission" date="2024-04" db="EMBL/GenBank/DDBJ databases">
        <title>Novel species of the genus Ideonella isolated from streams.</title>
        <authorList>
            <person name="Lu H."/>
        </authorList>
    </citation>
    <scope>NUCLEOTIDE SEQUENCE [LARGE SCALE GENOMIC DNA]</scope>
    <source>
        <strain evidence="5 6">DXS29W</strain>
    </source>
</reference>
<proteinExistence type="inferred from homology"/>
<comment type="similarity">
    <text evidence="1 2">Belongs to the OprB family.</text>
</comment>
<dbReference type="InterPro" id="IPR007049">
    <property type="entry name" value="Carb-sel_porin_OprB"/>
</dbReference>
<feature type="coiled-coil region" evidence="3">
    <location>
        <begin position="55"/>
        <end position="89"/>
    </location>
</feature>
<dbReference type="RefSeq" id="WP_341424674.1">
    <property type="nucleotide sequence ID" value="NZ_JBBUTG010000002.1"/>
</dbReference>
<feature type="region of interest" description="Disordered" evidence="4">
    <location>
        <begin position="90"/>
        <end position="121"/>
    </location>
</feature>
<gene>
    <name evidence="5" type="ORF">AACH06_03740</name>
</gene>
<keyword evidence="6" id="KW-1185">Reference proteome</keyword>
<protein>
    <submittedName>
        <fullName evidence="5">Carbohydrate porin</fullName>
    </submittedName>
</protein>